<accession>A0ABR4DZA8</accession>
<keyword evidence="2" id="KW-1185">Reference proteome</keyword>
<proteinExistence type="predicted"/>
<evidence type="ECO:0000313" key="1">
    <source>
        <dbReference type="EMBL" id="KAL2275470.1"/>
    </source>
</evidence>
<dbReference type="Proteomes" id="UP001600888">
    <property type="component" value="Unassembled WGS sequence"/>
</dbReference>
<gene>
    <name evidence="1" type="ORF">FJTKL_02040</name>
</gene>
<reference evidence="1 2" key="1">
    <citation type="submission" date="2024-03" db="EMBL/GenBank/DDBJ databases">
        <title>A high-quality draft genome sequence of Diaporthe vaccinii, a causative agent of upright dieback and viscid rot disease in cranberry plants.</title>
        <authorList>
            <person name="Sarrasin M."/>
            <person name="Lang B.F."/>
            <person name="Burger G."/>
        </authorList>
    </citation>
    <scope>NUCLEOTIDE SEQUENCE [LARGE SCALE GENOMIC DNA]</scope>
    <source>
        <strain evidence="1 2">IS7</strain>
    </source>
</reference>
<comment type="caution">
    <text evidence="1">The sequence shown here is derived from an EMBL/GenBank/DDBJ whole genome shotgun (WGS) entry which is preliminary data.</text>
</comment>
<sequence length="73" mass="8810">MSVRHVKRFSWDPSVTVFKRTTSTLTYSMLRWRTALLARAWFQQSGIHFREILQPHRLRHQPTNSLFTSHKSR</sequence>
<dbReference type="EMBL" id="JBAWTH010000132">
    <property type="protein sequence ID" value="KAL2275470.1"/>
    <property type="molecule type" value="Genomic_DNA"/>
</dbReference>
<organism evidence="1 2">
    <name type="scientific">Diaporthe vaccinii</name>
    <dbReference type="NCBI Taxonomy" id="105482"/>
    <lineage>
        <taxon>Eukaryota</taxon>
        <taxon>Fungi</taxon>
        <taxon>Dikarya</taxon>
        <taxon>Ascomycota</taxon>
        <taxon>Pezizomycotina</taxon>
        <taxon>Sordariomycetes</taxon>
        <taxon>Sordariomycetidae</taxon>
        <taxon>Diaporthales</taxon>
        <taxon>Diaporthaceae</taxon>
        <taxon>Diaporthe</taxon>
        <taxon>Diaporthe eres species complex</taxon>
    </lineage>
</organism>
<name>A0ABR4DZA8_9PEZI</name>
<protein>
    <submittedName>
        <fullName evidence="1">Uncharacterized protein</fullName>
    </submittedName>
</protein>
<evidence type="ECO:0000313" key="2">
    <source>
        <dbReference type="Proteomes" id="UP001600888"/>
    </source>
</evidence>